<keyword evidence="1" id="KW-0805">Transcription regulation</keyword>
<protein>
    <submittedName>
        <fullName evidence="6">GntR family transcriptional regulator</fullName>
    </submittedName>
</protein>
<dbReference type="RefSeq" id="WP_257716608.1">
    <property type="nucleotide sequence ID" value="NZ_JANJOU010000009.1"/>
</dbReference>
<dbReference type="Gene3D" id="1.20.120.530">
    <property type="entry name" value="GntR ligand-binding domain-like"/>
    <property type="match status" value="1"/>
</dbReference>
<evidence type="ECO:0000259" key="5">
    <source>
        <dbReference type="PROSITE" id="PS50949"/>
    </source>
</evidence>
<proteinExistence type="predicted"/>
<dbReference type="Pfam" id="PF07729">
    <property type="entry name" value="FCD"/>
    <property type="match status" value="1"/>
</dbReference>
<gene>
    <name evidence="6" type="ORF">NRP21_12880</name>
</gene>
<feature type="compositionally biased region" description="Low complexity" evidence="4">
    <location>
        <begin position="253"/>
        <end position="267"/>
    </location>
</feature>
<dbReference type="Proteomes" id="UP001524642">
    <property type="component" value="Unassembled WGS sequence"/>
</dbReference>
<comment type="caution">
    <text evidence="6">The sequence shown here is derived from an EMBL/GenBank/DDBJ whole genome shotgun (WGS) entry which is preliminary data.</text>
</comment>
<dbReference type="SUPFAM" id="SSF48008">
    <property type="entry name" value="GntR ligand-binding domain-like"/>
    <property type="match status" value="1"/>
</dbReference>
<reference evidence="6 7" key="1">
    <citation type="submission" date="2022-06" db="EMBL/GenBank/DDBJ databases">
        <title>Roseomonas CN29.</title>
        <authorList>
            <person name="Cheng Y."/>
            <person name="He X."/>
        </authorList>
    </citation>
    <scope>NUCLEOTIDE SEQUENCE [LARGE SCALE GENOMIC DNA]</scope>
    <source>
        <strain evidence="6 7">CN29</strain>
    </source>
</reference>
<evidence type="ECO:0000313" key="6">
    <source>
        <dbReference type="EMBL" id="MCR0982942.1"/>
    </source>
</evidence>
<dbReference type="Gene3D" id="1.10.10.10">
    <property type="entry name" value="Winged helix-like DNA-binding domain superfamily/Winged helix DNA-binding domain"/>
    <property type="match status" value="1"/>
</dbReference>
<dbReference type="CDD" id="cd07377">
    <property type="entry name" value="WHTH_GntR"/>
    <property type="match status" value="1"/>
</dbReference>
<keyword evidence="3" id="KW-0804">Transcription</keyword>
<evidence type="ECO:0000256" key="1">
    <source>
        <dbReference type="ARBA" id="ARBA00023015"/>
    </source>
</evidence>
<dbReference type="InterPro" id="IPR000524">
    <property type="entry name" value="Tscrpt_reg_HTH_GntR"/>
</dbReference>
<dbReference type="InterPro" id="IPR036390">
    <property type="entry name" value="WH_DNA-bd_sf"/>
</dbReference>
<accession>A0ABT1X4A6</accession>
<dbReference type="Pfam" id="PF00392">
    <property type="entry name" value="GntR"/>
    <property type="match status" value="1"/>
</dbReference>
<evidence type="ECO:0000256" key="4">
    <source>
        <dbReference type="SAM" id="MobiDB-lite"/>
    </source>
</evidence>
<keyword evidence="2" id="KW-0238">DNA-binding</keyword>
<evidence type="ECO:0000313" key="7">
    <source>
        <dbReference type="Proteomes" id="UP001524642"/>
    </source>
</evidence>
<dbReference type="PROSITE" id="PS50949">
    <property type="entry name" value="HTH_GNTR"/>
    <property type="match status" value="1"/>
</dbReference>
<dbReference type="PANTHER" id="PTHR43537:SF5">
    <property type="entry name" value="UXU OPERON TRANSCRIPTIONAL REGULATOR"/>
    <property type="match status" value="1"/>
</dbReference>
<keyword evidence="7" id="KW-1185">Reference proteome</keyword>
<dbReference type="PANTHER" id="PTHR43537">
    <property type="entry name" value="TRANSCRIPTIONAL REGULATOR, GNTR FAMILY"/>
    <property type="match status" value="1"/>
</dbReference>
<feature type="region of interest" description="Disordered" evidence="4">
    <location>
        <begin position="228"/>
        <end position="267"/>
    </location>
</feature>
<organism evidence="6 7">
    <name type="scientific">Roseomonas populi</name>
    <dbReference type="NCBI Taxonomy" id="3121582"/>
    <lineage>
        <taxon>Bacteria</taxon>
        <taxon>Pseudomonadati</taxon>
        <taxon>Pseudomonadota</taxon>
        <taxon>Alphaproteobacteria</taxon>
        <taxon>Acetobacterales</taxon>
        <taxon>Roseomonadaceae</taxon>
        <taxon>Roseomonas</taxon>
    </lineage>
</organism>
<dbReference type="SMART" id="SM00345">
    <property type="entry name" value="HTH_GNTR"/>
    <property type="match status" value="1"/>
</dbReference>
<dbReference type="InterPro" id="IPR008920">
    <property type="entry name" value="TF_FadR/GntR_C"/>
</dbReference>
<feature type="domain" description="HTH gntR-type" evidence="5">
    <location>
        <begin position="14"/>
        <end position="81"/>
    </location>
</feature>
<dbReference type="SUPFAM" id="SSF46785">
    <property type="entry name" value="Winged helix' DNA-binding domain"/>
    <property type="match status" value="1"/>
</dbReference>
<name>A0ABT1X4A6_9PROT</name>
<dbReference type="SMART" id="SM00895">
    <property type="entry name" value="FCD"/>
    <property type="match status" value="1"/>
</dbReference>
<evidence type="ECO:0000256" key="2">
    <source>
        <dbReference type="ARBA" id="ARBA00023125"/>
    </source>
</evidence>
<dbReference type="InterPro" id="IPR011711">
    <property type="entry name" value="GntR_C"/>
</dbReference>
<feature type="compositionally biased region" description="Basic and acidic residues" evidence="4">
    <location>
        <begin position="236"/>
        <end position="250"/>
    </location>
</feature>
<dbReference type="InterPro" id="IPR036388">
    <property type="entry name" value="WH-like_DNA-bd_sf"/>
</dbReference>
<dbReference type="EMBL" id="JANJOU010000009">
    <property type="protein sequence ID" value="MCR0982942.1"/>
    <property type="molecule type" value="Genomic_DNA"/>
</dbReference>
<sequence length="267" mass="28175">MPHPLQPLVTDDAPSLAERAYERLCEAIVDGTLPPGRKLSERSLAAALAISAQPIREALRRLEGEGLVESRPRSGTFVAALDEGRLLEMGLIRASMEGVAAGLVARNATPEDLAALRDGLEAIRAATAADDPERLQEANEAFHGTLHAITGNALLIRTLRALRAYHVMSRGRVLANRAERALAEAEHAAILDRIEAGAAEEAEALMRAHTMRSLAVAFSGTFPGLAARPDGAAPIETERDGGLDEHDPGRRAGGAARAASRGRTCAA</sequence>
<evidence type="ECO:0000256" key="3">
    <source>
        <dbReference type="ARBA" id="ARBA00023163"/>
    </source>
</evidence>